<dbReference type="RefSeq" id="WP_210090939.1">
    <property type="nucleotide sequence ID" value="NZ_JAGGKG010000025.1"/>
</dbReference>
<dbReference type="PANTHER" id="PTHR47245:SF2">
    <property type="entry name" value="PEPTIDYL-PROLYL CIS-TRANS ISOMERASE HP_0175-RELATED"/>
    <property type="match status" value="1"/>
</dbReference>
<dbReference type="PROSITE" id="PS50198">
    <property type="entry name" value="PPIC_PPIASE_2"/>
    <property type="match status" value="1"/>
</dbReference>
<feature type="compositionally biased region" description="Basic and acidic residues" evidence="2">
    <location>
        <begin position="313"/>
        <end position="335"/>
    </location>
</feature>
<dbReference type="InterPro" id="IPR050245">
    <property type="entry name" value="PrsA_foldase"/>
</dbReference>
<dbReference type="InterPro" id="IPR046357">
    <property type="entry name" value="PPIase_dom_sf"/>
</dbReference>
<dbReference type="PROSITE" id="PS51257">
    <property type="entry name" value="PROKAR_LIPOPROTEIN"/>
    <property type="match status" value="1"/>
</dbReference>
<feature type="domain" description="PpiC" evidence="4">
    <location>
        <begin position="166"/>
        <end position="270"/>
    </location>
</feature>
<gene>
    <name evidence="5" type="ORF">J2Z32_004033</name>
</gene>
<proteinExistence type="predicted"/>
<evidence type="ECO:0000259" key="4">
    <source>
        <dbReference type="PROSITE" id="PS50198"/>
    </source>
</evidence>
<comment type="caution">
    <text evidence="5">The sequence shown here is derived from an EMBL/GenBank/DDBJ whole genome shotgun (WGS) entry which is preliminary data.</text>
</comment>
<dbReference type="PANTHER" id="PTHR47245">
    <property type="entry name" value="PEPTIDYLPROLYL ISOMERASE"/>
    <property type="match status" value="1"/>
</dbReference>
<feature type="signal peptide" evidence="3">
    <location>
        <begin position="1"/>
        <end position="26"/>
    </location>
</feature>
<feature type="chain" id="PRO_5047094019" evidence="3">
    <location>
        <begin position="27"/>
        <end position="367"/>
    </location>
</feature>
<name>A0ABS4FXQ6_9BACL</name>
<sequence length="367" mass="41045">MSQNKRMKWKMLLVAMTAIMAFSVLAACGKKENVVATYDGGEVTASQFDLEERILLVLQPGYESYIKTDEFHDFLIKQMIGYTYLEKNADDATKKAAKEKADKQFEAMKQSAGGDEAFKKALDTQKVTEEEFKTYFLRAYTALQTQLNKVTDDEVKTQFEAEKDKYTTASVRHILLGLKDAEGKDLRTSEESLKLAKELEARLAKGEDFAKLANEFSSDPGSNKNGGLYENADVSGWVPEFKEAALTQPIGKVGEPVETQFGYHIILVENRTEKKLDDLSQDEKDVLKTEIASKKLDEFISGEVTNKIIKKIDLPKVDTKKDEKEGNKATNDTKDQNSSNSKDTKGNTDANKTNSDKTNSEKTNSGK</sequence>
<keyword evidence="3" id="KW-0732">Signal</keyword>
<dbReference type="InterPro" id="IPR027304">
    <property type="entry name" value="Trigger_fact/SurA_dom_sf"/>
</dbReference>
<protein>
    <submittedName>
        <fullName evidence="5">Foldase protein PrsA</fullName>
        <ecNumber evidence="5">5.2.1.8</ecNumber>
    </submittedName>
</protein>
<keyword evidence="1 5" id="KW-0413">Isomerase</keyword>
<dbReference type="SUPFAM" id="SSF109998">
    <property type="entry name" value="Triger factor/SurA peptide-binding domain-like"/>
    <property type="match status" value="1"/>
</dbReference>
<dbReference type="Proteomes" id="UP001519272">
    <property type="component" value="Unassembled WGS sequence"/>
</dbReference>
<evidence type="ECO:0000256" key="3">
    <source>
        <dbReference type="SAM" id="SignalP"/>
    </source>
</evidence>
<evidence type="ECO:0000313" key="6">
    <source>
        <dbReference type="Proteomes" id="UP001519272"/>
    </source>
</evidence>
<keyword evidence="6" id="KW-1185">Reference proteome</keyword>
<dbReference type="Gene3D" id="3.10.50.40">
    <property type="match status" value="1"/>
</dbReference>
<dbReference type="EMBL" id="JAGGKG010000025">
    <property type="protein sequence ID" value="MBP1907358.1"/>
    <property type="molecule type" value="Genomic_DNA"/>
</dbReference>
<dbReference type="EC" id="5.2.1.8" evidence="5"/>
<dbReference type="SUPFAM" id="SSF54534">
    <property type="entry name" value="FKBP-like"/>
    <property type="match status" value="1"/>
</dbReference>
<evidence type="ECO:0000256" key="2">
    <source>
        <dbReference type="SAM" id="MobiDB-lite"/>
    </source>
</evidence>
<accession>A0ABS4FXQ6</accession>
<dbReference type="Pfam" id="PF13616">
    <property type="entry name" value="Rotamase_3"/>
    <property type="match status" value="1"/>
</dbReference>
<dbReference type="InterPro" id="IPR000297">
    <property type="entry name" value="PPIase_PpiC"/>
</dbReference>
<keyword evidence="1" id="KW-0697">Rotamase</keyword>
<organism evidence="5 6">
    <name type="scientific">Paenibacillus turicensis</name>
    <dbReference type="NCBI Taxonomy" id="160487"/>
    <lineage>
        <taxon>Bacteria</taxon>
        <taxon>Bacillati</taxon>
        <taxon>Bacillota</taxon>
        <taxon>Bacilli</taxon>
        <taxon>Bacillales</taxon>
        <taxon>Paenibacillaceae</taxon>
        <taxon>Paenibacillus</taxon>
    </lineage>
</organism>
<evidence type="ECO:0000256" key="1">
    <source>
        <dbReference type="PROSITE-ProRule" id="PRU00278"/>
    </source>
</evidence>
<evidence type="ECO:0000313" key="5">
    <source>
        <dbReference type="EMBL" id="MBP1907358.1"/>
    </source>
</evidence>
<reference evidence="5 6" key="1">
    <citation type="submission" date="2021-03" db="EMBL/GenBank/DDBJ databases">
        <title>Genomic Encyclopedia of Type Strains, Phase IV (KMG-IV): sequencing the most valuable type-strain genomes for metagenomic binning, comparative biology and taxonomic classification.</title>
        <authorList>
            <person name="Goeker M."/>
        </authorList>
    </citation>
    <scope>NUCLEOTIDE SEQUENCE [LARGE SCALE GENOMIC DNA]</scope>
    <source>
        <strain evidence="5 6">DSM 14349</strain>
    </source>
</reference>
<feature type="region of interest" description="Disordered" evidence="2">
    <location>
        <begin position="313"/>
        <end position="367"/>
    </location>
</feature>
<feature type="compositionally biased region" description="Polar residues" evidence="2">
    <location>
        <begin position="336"/>
        <end position="353"/>
    </location>
</feature>
<dbReference type="GO" id="GO:0003755">
    <property type="term" value="F:peptidyl-prolyl cis-trans isomerase activity"/>
    <property type="evidence" value="ECO:0007669"/>
    <property type="project" value="UniProtKB-EC"/>
</dbReference>